<dbReference type="GeneID" id="20817205"/>
<protein>
    <submittedName>
        <fullName evidence="1">Uncharacterized protein</fullName>
    </submittedName>
</protein>
<gene>
    <name evidence="1" type="ORF">H257_15209</name>
</gene>
<reference evidence="1" key="1">
    <citation type="submission" date="2013-12" db="EMBL/GenBank/DDBJ databases">
        <title>The Genome Sequence of Aphanomyces astaci APO3.</title>
        <authorList>
            <consortium name="The Broad Institute Genomics Platform"/>
            <person name="Russ C."/>
            <person name="Tyler B."/>
            <person name="van West P."/>
            <person name="Dieguez-Uribeondo J."/>
            <person name="Young S.K."/>
            <person name="Zeng Q."/>
            <person name="Gargeya S."/>
            <person name="Fitzgerald M."/>
            <person name="Abouelleil A."/>
            <person name="Alvarado L."/>
            <person name="Chapman S.B."/>
            <person name="Gainer-Dewar J."/>
            <person name="Goldberg J."/>
            <person name="Griggs A."/>
            <person name="Gujja S."/>
            <person name="Hansen M."/>
            <person name="Howarth C."/>
            <person name="Imamovic A."/>
            <person name="Ireland A."/>
            <person name="Larimer J."/>
            <person name="McCowan C."/>
            <person name="Murphy C."/>
            <person name="Pearson M."/>
            <person name="Poon T.W."/>
            <person name="Priest M."/>
            <person name="Roberts A."/>
            <person name="Saif S."/>
            <person name="Shea T."/>
            <person name="Sykes S."/>
            <person name="Wortman J."/>
            <person name="Nusbaum C."/>
            <person name="Birren B."/>
        </authorList>
    </citation>
    <scope>NUCLEOTIDE SEQUENCE [LARGE SCALE GENOMIC DNA]</scope>
    <source>
        <strain evidence="1">APO3</strain>
    </source>
</reference>
<dbReference type="VEuPathDB" id="FungiDB:H257_15209"/>
<organism evidence="1">
    <name type="scientific">Aphanomyces astaci</name>
    <name type="common">Crayfish plague agent</name>
    <dbReference type="NCBI Taxonomy" id="112090"/>
    <lineage>
        <taxon>Eukaryota</taxon>
        <taxon>Sar</taxon>
        <taxon>Stramenopiles</taxon>
        <taxon>Oomycota</taxon>
        <taxon>Saprolegniomycetes</taxon>
        <taxon>Saprolegniales</taxon>
        <taxon>Verrucalvaceae</taxon>
        <taxon>Aphanomyces</taxon>
    </lineage>
</organism>
<proteinExistence type="predicted"/>
<dbReference type="RefSeq" id="XP_009841531.1">
    <property type="nucleotide sequence ID" value="XM_009843229.1"/>
</dbReference>
<dbReference type="EMBL" id="KI913180">
    <property type="protein sequence ID" value="ETV69072.1"/>
    <property type="molecule type" value="Genomic_DNA"/>
</dbReference>
<name>W4FNM7_APHAT</name>
<evidence type="ECO:0000313" key="1">
    <source>
        <dbReference type="EMBL" id="ETV69072.1"/>
    </source>
</evidence>
<accession>W4FNM7</accession>
<dbReference type="AlphaFoldDB" id="W4FNM7"/>
<sequence>MPWLTASSWPPSRALVLVRRTFPMRSWRNTTRSEHPLV</sequence>